<dbReference type="EMBL" id="AFNU02000003">
    <property type="protein sequence ID" value="ERJ12779.1"/>
    <property type="molecule type" value="Genomic_DNA"/>
</dbReference>
<sequence>MLLVLIFSAILYIVTFITLLNKKKIGKNKFIIINAFIFFLTMCLMIYNVFIDYSMKISVTLLMGFTINHNVVEISKVWFKKMHFLLSFIIFVLFVIYTVII</sequence>
<dbReference type="Proteomes" id="UP000005707">
    <property type="component" value="Unassembled WGS sequence"/>
</dbReference>
<evidence type="ECO:0000256" key="1">
    <source>
        <dbReference type="SAM" id="Phobius"/>
    </source>
</evidence>
<reference evidence="2 3" key="1">
    <citation type="journal article" date="2011" name="J. Bacteriol.">
        <title>Genome sequence of Haloplasma contractile, an unusual contractile bacterium from a deep-sea anoxic brine lake.</title>
        <authorList>
            <person name="Antunes A."/>
            <person name="Alam I."/>
            <person name="El Dorry H."/>
            <person name="Siam R."/>
            <person name="Robertson A."/>
            <person name="Bajic V.B."/>
            <person name="Stingl U."/>
        </authorList>
    </citation>
    <scope>NUCLEOTIDE SEQUENCE [LARGE SCALE GENOMIC DNA]</scope>
    <source>
        <strain evidence="2 3">SSD-17B</strain>
    </source>
</reference>
<dbReference type="AlphaFoldDB" id="F7PWY1"/>
<keyword evidence="3" id="KW-1185">Reference proteome</keyword>
<name>F7PWY1_9MOLU</name>
<evidence type="ECO:0000313" key="3">
    <source>
        <dbReference type="Proteomes" id="UP000005707"/>
    </source>
</evidence>
<reference evidence="2 3" key="2">
    <citation type="journal article" date="2013" name="PLoS ONE">
        <title>INDIGO - INtegrated Data Warehouse of MIcrobial GenOmes with Examples from the Red Sea Extremophiles.</title>
        <authorList>
            <person name="Alam I."/>
            <person name="Antunes A."/>
            <person name="Kamau A.A."/>
            <person name="Ba Alawi W."/>
            <person name="Kalkatawi M."/>
            <person name="Stingl U."/>
            <person name="Bajic V.B."/>
        </authorList>
    </citation>
    <scope>NUCLEOTIDE SEQUENCE [LARGE SCALE GENOMIC DNA]</scope>
    <source>
        <strain evidence="2 3">SSD-17B</strain>
    </source>
</reference>
<dbReference type="STRING" id="1033810.HLPCO_001119"/>
<feature type="transmembrane region" description="Helical" evidence="1">
    <location>
        <begin position="30"/>
        <end position="47"/>
    </location>
</feature>
<evidence type="ECO:0000313" key="2">
    <source>
        <dbReference type="EMBL" id="ERJ12779.1"/>
    </source>
</evidence>
<keyword evidence="1" id="KW-1133">Transmembrane helix</keyword>
<feature type="transmembrane region" description="Helical" evidence="1">
    <location>
        <begin position="84"/>
        <end position="100"/>
    </location>
</feature>
<protein>
    <submittedName>
        <fullName evidence="2">Uncharacterized protein</fullName>
    </submittedName>
</protein>
<dbReference type="InParanoid" id="F7PWY1"/>
<organism evidence="2 3">
    <name type="scientific">Haloplasma contractile SSD-17B</name>
    <dbReference type="NCBI Taxonomy" id="1033810"/>
    <lineage>
        <taxon>Bacteria</taxon>
        <taxon>Bacillati</taxon>
        <taxon>Mycoplasmatota</taxon>
        <taxon>Mollicutes</taxon>
        <taxon>Haloplasmatales</taxon>
        <taxon>Haloplasmataceae</taxon>
        <taxon>Haloplasma</taxon>
    </lineage>
</organism>
<keyword evidence="1" id="KW-0812">Transmembrane</keyword>
<feature type="transmembrane region" description="Helical" evidence="1">
    <location>
        <begin position="6"/>
        <end position="21"/>
    </location>
</feature>
<keyword evidence="1" id="KW-0472">Membrane</keyword>
<gene>
    <name evidence="2" type="ORF">HLPCO_001119</name>
</gene>
<accession>F7PWY1</accession>
<comment type="caution">
    <text evidence="2">The sequence shown here is derived from an EMBL/GenBank/DDBJ whole genome shotgun (WGS) entry which is preliminary data.</text>
</comment>
<proteinExistence type="predicted"/>
<dbReference type="RefSeq" id="WP_008825810.1">
    <property type="nucleotide sequence ID" value="NZ_AFNU02000003.1"/>
</dbReference>